<dbReference type="Gene3D" id="1.10.287.130">
    <property type="match status" value="1"/>
</dbReference>
<dbReference type="InterPro" id="IPR036097">
    <property type="entry name" value="HisK_dim/P_sf"/>
</dbReference>
<accession>A0A149VXH4</accession>
<dbReference type="AlphaFoldDB" id="A0A149VXH4"/>
<dbReference type="SUPFAM" id="SSF55874">
    <property type="entry name" value="ATPase domain of HSP90 chaperone/DNA topoisomerase II/histidine kinase"/>
    <property type="match status" value="1"/>
</dbReference>
<dbReference type="EMBL" id="LRRD01000033">
    <property type="protein sequence ID" value="KXW57878.1"/>
    <property type="molecule type" value="Genomic_DNA"/>
</dbReference>
<evidence type="ECO:0000256" key="5">
    <source>
        <dbReference type="ARBA" id="ARBA00022777"/>
    </source>
</evidence>
<dbReference type="PRINTS" id="PR00344">
    <property type="entry name" value="BCTRLSENSOR"/>
</dbReference>
<gene>
    <name evidence="8" type="primary">luxQ</name>
    <name evidence="8" type="ORF">FEMY_15850</name>
</gene>
<dbReference type="PANTHER" id="PTHR43047:SF72">
    <property type="entry name" value="OSMOSENSING HISTIDINE PROTEIN KINASE SLN1"/>
    <property type="match status" value="1"/>
</dbReference>
<evidence type="ECO:0000256" key="4">
    <source>
        <dbReference type="ARBA" id="ARBA00022679"/>
    </source>
</evidence>
<keyword evidence="4 8" id="KW-0808">Transferase</keyword>
<sequence length="442" mass="49197">MHTVSHWLSSCFEPNHEHLTDRSHPSSLKHEMTREVVTLHARVLLHMPLVQLFFVGGLGWIVYPTVPLQTFLLWSALTLGLELLRATFAWWVLPRVEKLRPNRLHAVFMALDALAGASVGLSAVLFLPHLSFVSQALIEIILFSIAAAGVSVAVSSRYMTAAYSFLVLLGATLPWTVLHPDKHWAVLGLTLIYWLFLIRVAGESEQLLYRSVLIRQERDRIIATVSHDLRQPLHALSLYGAVLVSHPSDRTLQETRRNIDHIVRDLEKMLTDLLDLSKISEGNYPTQQNLFSLDTMVADICAEFHSAASAKGLEIRRTLAPVKISGDKVAVARITRNLIDNAIKFTEQGEIHVTTSLMQEGDALLDVTDTGKGISDTEQELIFREFYQVTPSEGDQSQGAGLGLSIVRRLAKLMGARILVKSVLGQGSSFQVWFPPPNGNLQ</sequence>
<dbReference type="InterPro" id="IPR004358">
    <property type="entry name" value="Sig_transdc_His_kin-like_C"/>
</dbReference>
<evidence type="ECO:0000256" key="1">
    <source>
        <dbReference type="ARBA" id="ARBA00000085"/>
    </source>
</evidence>
<dbReference type="GO" id="GO:0016787">
    <property type="term" value="F:hydrolase activity"/>
    <property type="evidence" value="ECO:0007669"/>
    <property type="project" value="UniProtKB-KW"/>
</dbReference>
<evidence type="ECO:0000313" key="8">
    <source>
        <dbReference type="EMBL" id="KXW57878.1"/>
    </source>
</evidence>
<dbReference type="SMART" id="SM00388">
    <property type="entry name" value="HisKA"/>
    <property type="match status" value="1"/>
</dbReference>
<dbReference type="STRING" id="1789004.FEMY_15850"/>
<feature type="transmembrane region" description="Helical" evidence="6">
    <location>
        <begin position="161"/>
        <end position="178"/>
    </location>
</feature>
<keyword evidence="3" id="KW-0597">Phosphoprotein</keyword>
<dbReference type="SUPFAM" id="SSF47384">
    <property type="entry name" value="Homodimeric domain of signal transducing histidine kinase"/>
    <property type="match status" value="1"/>
</dbReference>
<feature type="transmembrane region" description="Helical" evidence="6">
    <location>
        <begin position="184"/>
        <end position="202"/>
    </location>
</feature>
<feature type="transmembrane region" description="Helical" evidence="6">
    <location>
        <begin position="71"/>
        <end position="93"/>
    </location>
</feature>
<dbReference type="InterPro" id="IPR005467">
    <property type="entry name" value="His_kinase_dom"/>
</dbReference>
<dbReference type="SMART" id="SM00387">
    <property type="entry name" value="HATPase_c"/>
    <property type="match status" value="1"/>
</dbReference>
<dbReference type="GO" id="GO:0005886">
    <property type="term" value="C:plasma membrane"/>
    <property type="evidence" value="ECO:0007669"/>
    <property type="project" value="TreeGrafter"/>
</dbReference>
<reference evidence="8 9" key="1">
    <citation type="submission" date="2016-01" db="EMBL/GenBank/DDBJ databases">
        <title>Genome sequence of the acidophilic iron oxidising Ferrovum strain Z-31.</title>
        <authorList>
            <person name="Poehlein A."/>
            <person name="Ullrich S.R."/>
            <person name="Schloemann M."/>
            <person name="Muehling M."/>
            <person name="Daniel R."/>
        </authorList>
    </citation>
    <scope>NUCLEOTIDE SEQUENCE [LARGE SCALE GENOMIC DNA]</scope>
    <source>
        <strain evidence="8 9">Z-31</strain>
    </source>
</reference>
<dbReference type="RefSeq" id="WP_082783244.1">
    <property type="nucleotide sequence ID" value="NZ_JAFJVN010000008.1"/>
</dbReference>
<keyword evidence="9" id="KW-1185">Reference proteome</keyword>
<dbReference type="GO" id="GO:0000155">
    <property type="term" value="F:phosphorelay sensor kinase activity"/>
    <property type="evidence" value="ECO:0007669"/>
    <property type="project" value="InterPro"/>
</dbReference>
<dbReference type="CDD" id="cd00082">
    <property type="entry name" value="HisKA"/>
    <property type="match status" value="1"/>
</dbReference>
<name>A0A149VXH4_9PROT</name>
<dbReference type="GO" id="GO:0009927">
    <property type="term" value="F:histidine phosphotransfer kinase activity"/>
    <property type="evidence" value="ECO:0007669"/>
    <property type="project" value="TreeGrafter"/>
</dbReference>
<dbReference type="InterPro" id="IPR036890">
    <property type="entry name" value="HATPase_C_sf"/>
</dbReference>
<keyword evidence="5 8" id="KW-0418">Kinase</keyword>
<proteinExistence type="predicted"/>
<organism evidence="8 9">
    <name type="scientific">Ferrovum myxofaciens</name>
    <dbReference type="NCBI Taxonomy" id="416213"/>
    <lineage>
        <taxon>Bacteria</taxon>
        <taxon>Pseudomonadati</taxon>
        <taxon>Pseudomonadota</taxon>
        <taxon>Betaproteobacteria</taxon>
        <taxon>Ferrovales</taxon>
        <taxon>Ferrovaceae</taxon>
        <taxon>Ferrovum</taxon>
    </lineage>
</organism>
<feature type="transmembrane region" description="Helical" evidence="6">
    <location>
        <begin position="132"/>
        <end position="154"/>
    </location>
</feature>
<feature type="transmembrane region" description="Helical" evidence="6">
    <location>
        <begin position="43"/>
        <end position="65"/>
    </location>
</feature>
<dbReference type="Proteomes" id="UP000075653">
    <property type="component" value="Unassembled WGS sequence"/>
</dbReference>
<protein>
    <recommendedName>
        <fullName evidence="2">histidine kinase</fullName>
        <ecNumber evidence="2">2.7.13.3</ecNumber>
    </recommendedName>
</protein>
<keyword evidence="6" id="KW-1133">Transmembrane helix</keyword>
<keyword evidence="6" id="KW-0812">Transmembrane</keyword>
<dbReference type="Pfam" id="PF00512">
    <property type="entry name" value="HisKA"/>
    <property type="match status" value="1"/>
</dbReference>
<feature type="domain" description="Histidine kinase" evidence="7">
    <location>
        <begin position="224"/>
        <end position="438"/>
    </location>
</feature>
<dbReference type="Pfam" id="PF02518">
    <property type="entry name" value="HATPase_c"/>
    <property type="match status" value="1"/>
</dbReference>
<dbReference type="InterPro" id="IPR003661">
    <property type="entry name" value="HisK_dim/P_dom"/>
</dbReference>
<evidence type="ECO:0000256" key="3">
    <source>
        <dbReference type="ARBA" id="ARBA00022553"/>
    </source>
</evidence>
<dbReference type="PANTHER" id="PTHR43047">
    <property type="entry name" value="TWO-COMPONENT HISTIDINE PROTEIN KINASE"/>
    <property type="match status" value="1"/>
</dbReference>
<evidence type="ECO:0000259" key="7">
    <source>
        <dbReference type="PROSITE" id="PS50109"/>
    </source>
</evidence>
<comment type="caution">
    <text evidence="8">The sequence shown here is derived from an EMBL/GenBank/DDBJ whole genome shotgun (WGS) entry which is preliminary data.</text>
</comment>
<feature type="transmembrane region" description="Helical" evidence="6">
    <location>
        <begin position="105"/>
        <end position="126"/>
    </location>
</feature>
<evidence type="ECO:0000256" key="2">
    <source>
        <dbReference type="ARBA" id="ARBA00012438"/>
    </source>
</evidence>
<evidence type="ECO:0000313" key="9">
    <source>
        <dbReference type="Proteomes" id="UP000075653"/>
    </source>
</evidence>
<keyword evidence="6" id="KW-0472">Membrane</keyword>
<dbReference type="InterPro" id="IPR003594">
    <property type="entry name" value="HATPase_dom"/>
</dbReference>
<keyword evidence="8" id="KW-0378">Hydrolase</keyword>
<dbReference type="EC" id="2.7.13.3" evidence="2"/>
<dbReference type="PROSITE" id="PS50109">
    <property type="entry name" value="HIS_KIN"/>
    <property type="match status" value="1"/>
</dbReference>
<dbReference type="PATRIC" id="fig|1789004.3.peg.1615"/>
<dbReference type="Gene3D" id="3.30.565.10">
    <property type="entry name" value="Histidine kinase-like ATPase, C-terminal domain"/>
    <property type="match status" value="1"/>
</dbReference>
<evidence type="ECO:0000256" key="6">
    <source>
        <dbReference type="SAM" id="Phobius"/>
    </source>
</evidence>
<comment type="catalytic activity">
    <reaction evidence="1">
        <text>ATP + protein L-histidine = ADP + protein N-phospho-L-histidine.</text>
        <dbReference type="EC" id="2.7.13.3"/>
    </reaction>
</comment>